<protein>
    <submittedName>
        <fullName evidence="2">Uncharacterized protein</fullName>
    </submittedName>
</protein>
<feature type="region of interest" description="Disordered" evidence="1">
    <location>
        <begin position="87"/>
        <end position="127"/>
    </location>
</feature>
<evidence type="ECO:0000313" key="2">
    <source>
        <dbReference type="EMBL" id="KAK8979446.1"/>
    </source>
</evidence>
<name>A0ABR2NTH5_9ROSI</name>
<sequence length="151" mass="16326">MDEQRFEQGVTDGSQGVRVLRRERDLLAHTVDPVVMVCSGSNGSKLGTPGVTDGQDSNSKKDGMGNNAKTVELAVRRNHVSGVRMLHRWDPTSGGGLKVQIGVKGVGKGDTKPHKRDDQGKSKTTLADRLSSLTSDLDRVAVVEEHRLVQE</sequence>
<reference evidence="2 3" key="1">
    <citation type="journal article" date="2024" name="G3 (Bethesda)">
        <title>Genome assembly of Hibiscus sabdariffa L. provides insights into metabolisms of medicinal natural products.</title>
        <authorList>
            <person name="Kim T."/>
        </authorList>
    </citation>
    <scope>NUCLEOTIDE SEQUENCE [LARGE SCALE GENOMIC DNA]</scope>
    <source>
        <strain evidence="2">TK-2024</strain>
        <tissue evidence="2">Old leaves</tissue>
    </source>
</reference>
<dbReference type="EMBL" id="JBBPBN010000101">
    <property type="protein sequence ID" value="KAK8979446.1"/>
    <property type="molecule type" value="Genomic_DNA"/>
</dbReference>
<proteinExistence type="predicted"/>
<gene>
    <name evidence="2" type="ORF">V6N11_073445</name>
</gene>
<evidence type="ECO:0000313" key="3">
    <source>
        <dbReference type="Proteomes" id="UP001396334"/>
    </source>
</evidence>
<feature type="compositionally biased region" description="Basic and acidic residues" evidence="1">
    <location>
        <begin position="107"/>
        <end position="121"/>
    </location>
</feature>
<dbReference type="Proteomes" id="UP001396334">
    <property type="component" value="Unassembled WGS sequence"/>
</dbReference>
<keyword evidence="3" id="KW-1185">Reference proteome</keyword>
<organism evidence="2 3">
    <name type="scientific">Hibiscus sabdariffa</name>
    <name type="common">roselle</name>
    <dbReference type="NCBI Taxonomy" id="183260"/>
    <lineage>
        <taxon>Eukaryota</taxon>
        <taxon>Viridiplantae</taxon>
        <taxon>Streptophyta</taxon>
        <taxon>Embryophyta</taxon>
        <taxon>Tracheophyta</taxon>
        <taxon>Spermatophyta</taxon>
        <taxon>Magnoliopsida</taxon>
        <taxon>eudicotyledons</taxon>
        <taxon>Gunneridae</taxon>
        <taxon>Pentapetalae</taxon>
        <taxon>rosids</taxon>
        <taxon>malvids</taxon>
        <taxon>Malvales</taxon>
        <taxon>Malvaceae</taxon>
        <taxon>Malvoideae</taxon>
        <taxon>Hibiscus</taxon>
    </lineage>
</organism>
<accession>A0ABR2NTH5</accession>
<feature type="region of interest" description="Disordered" evidence="1">
    <location>
        <begin position="41"/>
        <end position="67"/>
    </location>
</feature>
<comment type="caution">
    <text evidence="2">The sequence shown here is derived from an EMBL/GenBank/DDBJ whole genome shotgun (WGS) entry which is preliminary data.</text>
</comment>
<evidence type="ECO:0000256" key="1">
    <source>
        <dbReference type="SAM" id="MobiDB-lite"/>
    </source>
</evidence>